<dbReference type="GO" id="GO:0046983">
    <property type="term" value="F:protein dimerization activity"/>
    <property type="evidence" value="ECO:0007669"/>
    <property type="project" value="InterPro"/>
</dbReference>
<proteinExistence type="predicted"/>
<accession>A0A7D5CV85</accession>
<gene>
    <name evidence="5" type="ORF">HNS28_02435</name>
</gene>
<dbReference type="GO" id="GO:0000155">
    <property type="term" value="F:phosphorelay sensor kinase activity"/>
    <property type="evidence" value="ECO:0007669"/>
    <property type="project" value="InterPro"/>
</dbReference>
<protein>
    <recommendedName>
        <fullName evidence="4">Signal transduction histidine kinase subgroup 3 dimerisation and phosphoacceptor domain-containing protein</fullName>
    </recommendedName>
</protein>
<dbReference type="AlphaFoldDB" id="A0A7D5CV85"/>
<organism evidence="5 6">
    <name type="scientific">Bifidobacterium longum subsp. infantis</name>
    <dbReference type="NCBI Taxonomy" id="1682"/>
    <lineage>
        <taxon>Bacteria</taxon>
        <taxon>Bacillati</taxon>
        <taxon>Actinomycetota</taxon>
        <taxon>Actinomycetes</taxon>
        <taxon>Bifidobacteriales</taxon>
        <taxon>Bifidobacteriaceae</taxon>
        <taxon>Bifidobacterium</taxon>
    </lineage>
</organism>
<evidence type="ECO:0000313" key="6">
    <source>
        <dbReference type="Proteomes" id="UP000551316"/>
    </source>
</evidence>
<dbReference type="Proteomes" id="UP000551316">
    <property type="component" value="Unassembled WGS sequence"/>
</dbReference>
<keyword evidence="2" id="KW-0418">Kinase</keyword>
<dbReference type="Gene3D" id="1.20.5.1930">
    <property type="match status" value="1"/>
</dbReference>
<dbReference type="InterPro" id="IPR011712">
    <property type="entry name" value="Sig_transdc_His_kin_sub3_dim/P"/>
</dbReference>
<reference evidence="5 6" key="1">
    <citation type="submission" date="2020-05" db="EMBL/GenBank/DDBJ databases">
        <title>Draft Genome Sequence of Bifidobacterium longum subsp. Infantis BI-G201, a Commercialization Strain.</title>
        <authorList>
            <person name="Song J."/>
            <person name="Xu Y."/>
            <person name="Han D."/>
            <person name="Teng Q."/>
            <person name="Jiang D."/>
            <person name="Liu Q."/>
        </authorList>
    </citation>
    <scope>NUCLEOTIDE SEQUENCE [LARGE SCALE GENOMIC DNA]</scope>
    <source>
        <strain evidence="5 6">BI-G201</strain>
    </source>
</reference>
<keyword evidence="3" id="KW-0902">Two-component regulatory system</keyword>
<evidence type="ECO:0000256" key="1">
    <source>
        <dbReference type="ARBA" id="ARBA00022679"/>
    </source>
</evidence>
<dbReference type="Pfam" id="PF07730">
    <property type="entry name" value="HisKA_3"/>
    <property type="match status" value="1"/>
</dbReference>
<evidence type="ECO:0000259" key="4">
    <source>
        <dbReference type="Pfam" id="PF07730"/>
    </source>
</evidence>
<evidence type="ECO:0000313" key="5">
    <source>
        <dbReference type="EMBL" id="NQX50363.1"/>
    </source>
</evidence>
<evidence type="ECO:0000256" key="3">
    <source>
        <dbReference type="ARBA" id="ARBA00023012"/>
    </source>
</evidence>
<dbReference type="InterPro" id="IPR050482">
    <property type="entry name" value="Sensor_HK_TwoCompSys"/>
</dbReference>
<comment type="caution">
    <text evidence="5">The sequence shown here is derived from an EMBL/GenBank/DDBJ whole genome shotgun (WGS) entry which is preliminary data.</text>
</comment>
<dbReference type="RefSeq" id="WP_172664371.1">
    <property type="nucleotide sequence ID" value="NZ_CP054520.1"/>
</dbReference>
<keyword evidence="1" id="KW-0808">Transferase</keyword>
<feature type="domain" description="Signal transduction histidine kinase subgroup 3 dimerisation and phosphoacceptor" evidence="4">
    <location>
        <begin position="158"/>
        <end position="221"/>
    </location>
</feature>
<dbReference type="PANTHER" id="PTHR24421">
    <property type="entry name" value="NITRATE/NITRITE SENSOR PROTEIN NARX-RELATED"/>
    <property type="match status" value="1"/>
</dbReference>
<name>A0A7D5CV85_BIFLI</name>
<evidence type="ECO:0000256" key="2">
    <source>
        <dbReference type="ARBA" id="ARBA00022777"/>
    </source>
</evidence>
<dbReference type="EMBL" id="JABNND010000005">
    <property type="protein sequence ID" value="NQX50363.1"/>
    <property type="molecule type" value="Genomic_DNA"/>
</dbReference>
<dbReference type="GO" id="GO:0016020">
    <property type="term" value="C:membrane"/>
    <property type="evidence" value="ECO:0007669"/>
    <property type="project" value="InterPro"/>
</dbReference>
<sequence>MPLLLCAAGCLVLWNLTHNDIWVGYLWICVMMMVTYSVYVQWSSARGFLAAMRRKSRGAAKAPGGVEDARPPRNDRLFGIVAVIVPLVLVIGASCIHVIGLEPEFVIGVNIAAAVLYALYIAWFALTLVVREVRRIVADRNRRVDELAERVRLVERDNRIASRIHDSVTGELSYIAFLAQNKLQESAADGSRQAADWNRVNDTAQRALDEMHAVIDLLRHEDTGATDAGNEGDGWTAGQVGSKIRKRTTDSPAERMRTMMAQGDERMNSLRLYGESRLDGEFPAGMGCEDPACKEVFNLIAELYANIAKHADPAQPYGVFVTVAAESVTVMQYDSCKEREGLEPSRRGLKLHHSIIESMGGVLNASFEDGQWTLYAQIPFGFVHPSG</sequence>